<accession>F4QBM1</accession>
<dbReference type="GeneID" id="14866584"/>
<keyword evidence="3" id="KW-1185">Reference proteome</keyword>
<evidence type="ECO:0000256" key="1">
    <source>
        <dbReference type="SAM" id="MobiDB-lite"/>
    </source>
</evidence>
<sequence>MLLSHLRSSITKCSQRGTTTLSALNSSSQKSMYSTFRRYNQREQEEDEDEYDQSEDVDEQQEEEEIVYEAKPKIPQPSKSDINKLFGIKVHQDIDIEATIKASKTKIMAMPFEYSYDNFYKSKRSTKKGITKKNAHLKAFGVVPYHVPESMFKEKRPSIPLSEINKNVKSQSQ</sequence>
<reference evidence="3" key="1">
    <citation type="journal article" date="2011" name="Genome Res.">
        <title>Phylogeny-wide analysis of social amoeba genomes highlights ancient origins for complex intercellular communication.</title>
        <authorList>
            <person name="Heidel A.J."/>
            <person name="Lawal H.M."/>
            <person name="Felder M."/>
            <person name="Schilde C."/>
            <person name="Helps N.R."/>
            <person name="Tunggal B."/>
            <person name="Rivero F."/>
            <person name="John U."/>
            <person name="Schleicher M."/>
            <person name="Eichinger L."/>
            <person name="Platzer M."/>
            <person name="Noegel A.A."/>
            <person name="Schaap P."/>
            <person name="Gloeckner G."/>
        </authorList>
    </citation>
    <scope>NUCLEOTIDE SEQUENCE [LARGE SCALE GENOMIC DNA]</scope>
    <source>
        <strain evidence="3">SH3</strain>
    </source>
</reference>
<feature type="region of interest" description="Disordered" evidence="1">
    <location>
        <begin position="17"/>
        <end position="78"/>
    </location>
</feature>
<proteinExistence type="predicted"/>
<gene>
    <name evidence="2" type="ORF">DFA_10867</name>
</gene>
<dbReference type="KEGG" id="dfa:DFA_10867"/>
<name>F4QBM1_CACFS</name>
<evidence type="ECO:0000313" key="3">
    <source>
        <dbReference type="Proteomes" id="UP000007797"/>
    </source>
</evidence>
<dbReference type="AlphaFoldDB" id="F4QBM1"/>
<dbReference type="EMBL" id="GL883028">
    <property type="protein sequence ID" value="EGG14609.1"/>
    <property type="molecule type" value="Genomic_DNA"/>
</dbReference>
<dbReference type="OrthoDB" id="19328at2759"/>
<organism evidence="2 3">
    <name type="scientific">Cavenderia fasciculata</name>
    <name type="common">Slime mold</name>
    <name type="synonym">Dictyostelium fasciculatum</name>
    <dbReference type="NCBI Taxonomy" id="261658"/>
    <lineage>
        <taxon>Eukaryota</taxon>
        <taxon>Amoebozoa</taxon>
        <taxon>Evosea</taxon>
        <taxon>Eumycetozoa</taxon>
        <taxon>Dictyostelia</taxon>
        <taxon>Acytosteliales</taxon>
        <taxon>Cavenderiaceae</taxon>
        <taxon>Cavenderia</taxon>
    </lineage>
</organism>
<dbReference type="Proteomes" id="UP000007797">
    <property type="component" value="Unassembled WGS sequence"/>
</dbReference>
<feature type="compositionally biased region" description="Acidic residues" evidence="1">
    <location>
        <begin position="44"/>
        <end position="67"/>
    </location>
</feature>
<evidence type="ECO:0000313" key="2">
    <source>
        <dbReference type="EMBL" id="EGG14609.1"/>
    </source>
</evidence>
<protein>
    <submittedName>
        <fullName evidence="2">Uncharacterized protein</fullName>
    </submittedName>
</protein>
<dbReference type="RefSeq" id="XP_004351117.1">
    <property type="nucleotide sequence ID" value="XM_004351065.1"/>
</dbReference>
<feature type="compositionally biased region" description="Polar residues" evidence="1">
    <location>
        <begin position="17"/>
        <end position="38"/>
    </location>
</feature>